<evidence type="ECO:0000259" key="8">
    <source>
        <dbReference type="Pfam" id="PF20684"/>
    </source>
</evidence>
<reference evidence="9 10" key="1">
    <citation type="submission" date="2016-06" db="EMBL/GenBank/DDBJ databases">
        <authorList>
            <person name="Kjaerup R.B."/>
            <person name="Dalgaard T.S."/>
            <person name="Juul-Madsen H.R."/>
        </authorList>
    </citation>
    <scope>NUCLEOTIDE SEQUENCE [LARGE SCALE GENOMIC DNA]</scope>
</reference>
<evidence type="ECO:0000256" key="4">
    <source>
        <dbReference type="ARBA" id="ARBA00023136"/>
    </source>
</evidence>
<feature type="signal peptide" evidence="7">
    <location>
        <begin position="1"/>
        <end position="18"/>
    </location>
</feature>
<evidence type="ECO:0000256" key="2">
    <source>
        <dbReference type="ARBA" id="ARBA00022692"/>
    </source>
</evidence>
<keyword evidence="4 6" id="KW-0472">Membrane</keyword>
<feature type="transmembrane region" description="Helical" evidence="6">
    <location>
        <begin position="134"/>
        <end position="160"/>
    </location>
</feature>
<dbReference type="InterPro" id="IPR049326">
    <property type="entry name" value="Rhodopsin_dom_fungi"/>
</dbReference>
<evidence type="ECO:0000256" key="7">
    <source>
        <dbReference type="SAM" id="SignalP"/>
    </source>
</evidence>
<gene>
    <name evidence="9" type="ORF">ZT3D7_G7881</name>
</gene>
<evidence type="ECO:0000313" key="9">
    <source>
        <dbReference type="EMBL" id="SMQ52728.1"/>
    </source>
</evidence>
<comment type="similarity">
    <text evidence="5">Belongs to the SAT4 family.</text>
</comment>
<evidence type="ECO:0000256" key="3">
    <source>
        <dbReference type="ARBA" id="ARBA00022989"/>
    </source>
</evidence>
<feature type="transmembrane region" description="Helical" evidence="6">
    <location>
        <begin position="105"/>
        <end position="122"/>
    </location>
</feature>
<keyword evidence="10" id="KW-1185">Reference proteome</keyword>
<evidence type="ECO:0000313" key="10">
    <source>
        <dbReference type="Proteomes" id="UP000215127"/>
    </source>
</evidence>
<protein>
    <recommendedName>
        <fullName evidence="8">Rhodopsin domain-containing protein</fullName>
    </recommendedName>
</protein>
<organism evidence="9 10">
    <name type="scientific">Zymoseptoria tritici (strain ST99CH_3D7)</name>
    <dbReference type="NCBI Taxonomy" id="1276538"/>
    <lineage>
        <taxon>Eukaryota</taxon>
        <taxon>Fungi</taxon>
        <taxon>Dikarya</taxon>
        <taxon>Ascomycota</taxon>
        <taxon>Pezizomycotina</taxon>
        <taxon>Dothideomycetes</taxon>
        <taxon>Dothideomycetidae</taxon>
        <taxon>Mycosphaerellales</taxon>
        <taxon>Mycosphaerellaceae</taxon>
        <taxon>Zymoseptoria</taxon>
    </lineage>
</organism>
<dbReference type="Proteomes" id="UP000215127">
    <property type="component" value="Chromosome 7"/>
</dbReference>
<dbReference type="GO" id="GO:0016020">
    <property type="term" value="C:membrane"/>
    <property type="evidence" value="ECO:0007669"/>
    <property type="project" value="UniProtKB-SubCell"/>
</dbReference>
<keyword evidence="3 6" id="KW-1133">Transmembrane helix</keyword>
<feature type="transmembrane region" description="Helical" evidence="6">
    <location>
        <begin position="333"/>
        <end position="354"/>
    </location>
</feature>
<name>A0A1X7RZ83_ZYMT9</name>
<proteinExistence type="inferred from homology"/>
<feature type="transmembrane region" description="Helical" evidence="6">
    <location>
        <begin position="301"/>
        <end position="321"/>
    </location>
</feature>
<evidence type="ECO:0000256" key="1">
    <source>
        <dbReference type="ARBA" id="ARBA00004141"/>
    </source>
</evidence>
<sequence length="409" mass="45311">MRISLFALAIGAISQVRAQAHINLTAAAELPPCVIQCAVAVYPSLNCTPADPCYCAKTGPVADALLACVTRACDGFKESLQGLRFQAESCGWERDRNVGPQTRDLANSLFGLASFFLFGRIASRWPRWGGAGYWWDDLVVCLVYIPVLAMLICGNLSTTYGFGRDLWTIPTRDVVRWAKIFFWMQPLYVLTAFFTKLSLVLLYLRIFPADVDNRQFRLICKLVGVVLFLAGFSCVLANIFACHPISYAWRYTGRADGACVDRIASAYAVGSINAVLDIVVITLPIPRLFKLNVALRQKVGVILCFLVGFLVTGVTIVRLYYVHSLIQYQNATWTWNTFVVWCAVEVYCSMICACMPPMIGLVKRTSAYIAGKLQGPVRKRLPSLDHAQDEKSSKDGLTRVEIVGKVSSP</sequence>
<dbReference type="PANTHER" id="PTHR33048">
    <property type="entry name" value="PTH11-LIKE INTEGRAL MEMBRANE PROTEIN (AFU_ORTHOLOGUE AFUA_5G11245)"/>
    <property type="match status" value="1"/>
</dbReference>
<evidence type="ECO:0000256" key="5">
    <source>
        <dbReference type="ARBA" id="ARBA00038359"/>
    </source>
</evidence>
<keyword evidence="7" id="KW-0732">Signal</keyword>
<keyword evidence="2 6" id="KW-0812">Transmembrane</keyword>
<evidence type="ECO:0000256" key="6">
    <source>
        <dbReference type="SAM" id="Phobius"/>
    </source>
</evidence>
<dbReference type="PANTHER" id="PTHR33048:SF143">
    <property type="entry name" value="EXTRACELLULAR MEMBRANE PROTEIN CFEM DOMAIN-CONTAINING PROTEIN-RELATED"/>
    <property type="match status" value="1"/>
</dbReference>
<dbReference type="EMBL" id="LT853698">
    <property type="protein sequence ID" value="SMQ52728.1"/>
    <property type="molecule type" value="Genomic_DNA"/>
</dbReference>
<feature type="transmembrane region" description="Helical" evidence="6">
    <location>
        <begin position="218"/>
        <end position="246"/>
    </location>
</feature>
<feature type="transmembrane region" description="Helical" evidence="6">
    <location>
        <begin position="266"/>
        <end position="289"/>
    </location>
</feature>
<dbReference type="Pfam" id="PF20684">
    <property type="entry name" value="Fung_rhodopsin"/>
    <property type="match status" value="1"/>
</dbReference>
<dbReference type="InterPro" id="IPR052337">
    <property type="entry name" value="SAT4-like"/>
</dbReference>
<comment type="subcellular location">
    <subcellularLocation>
        <location evidence="1">Membrane</location>
        <topology evidence="1">Multi-pass membrane protein</topology>
    </subcellularLocation>
</comment>
<feature type="chain" id="PRO_5012643310" description="Rhodopsin domain-containing protein" evidence="7">
    <location>
        <begin position="19"/>
        <end position="409"/>
    </location>
</feature>
<feature type="domain" description="Rhodopsin" evidence="8">
    <location>
        <begin position="120"/>
        <end position="363"/>
    </location>
</feature>
<accession>A0A1X7RZ83</accession>
<dbReference type="AlphaFoldDB" id="A0A1X7RZ83"/>
<feature type="transmembrane region" description="Helical" evidence="6">
    <location>
        <begin position="180"/>
        <end position="206"/>
    </location>
</feature>